<comment type="cofactor">
    <cofactor evidence="1">
        <name>FMN</name>
        <dbReference type="ChEBI" id="CHEBI:58210"/>
    </cofactor>
</comment>
<gene>
    <name evidence="11" type="primary">LOC111600028</name>
</gene>
<feature type="domain" description="FMN hydroxy acid dehydrogenase" evidence="9">
    <location>
        <begin position="1"/>
        <end position="360"/>
    </location>
</feature>
<evidence type="ECO:0000256" key="4">
    <source>
        <dbReference type="ARBA" id="ARBA00024042"/>
    </source>
</evidence>
<dbReference type="Proteomes" id="UP000504633">
    <property type="component" value="Unplaced"/>
</dbReference>
<evidence type="ECO:0000256" key="6">
    <source>
        <dbReference type="ARBA" id="ARBA00029327"/>
    </source>
</evidence>
<dbReference type="InterPro" id="IPR012133">
    <property type="entry name" value="Alpha-hydoxy_acid_DH_FMN"/>
</dbReference>
<dbReference type="InterPro" id="IPR000262">
    <property type="entry name" value="FMN-dep_DH"/>
</dbReference>
<feature type="binding site" evidence="8">
    <location>
        <position position="130"/>
    </location>
    <ligand>
        <name>FMN</name>
        <dbReference type="ChEBI" id="CHEBI:58210"/>
    </ligand>
</feature>
<feature type="binding site" evidence="8">
    <location>
        <position position="255"/>
    </location>
    <ligand>
        <name>glyoxylate</name>
        <dbReference type="ChEBI" id="CHEBI:36655"/>
    </ligand>
</feature>
<feature type="binding site" evidence="8">
    <location>
        <position position="128"/>
    </location>
    <ligand>
        <name>FMN</name>
        <dbReference type="ChEBI" id="CHEBI:58210"/>
    </ligand>
</feature>
<dbReference type="RefSeq" id="XP_023171711.2">
    <property type="nucleotide sequence ID" value="XM_023315943.2"/>
</dbReference>
<reference evidence="11" key="1">
    <citation type="submission" date="2025-08" db="UniProtKB">
        <authorList>
            <consortium name="RefSeq"/>
        </authorList>
    </citation>
    <scope>IDENTIFICATION</scope>
    <source>
        <strain evidence="11">15085-1641.00</strain>
        <tissue evidence="11">Whole body</tissue>
    </source>
</reference>
<dbReference type="CDD" id="cd02809">
    <property type="entry name" value="alpha_hydroxyacid_oxid_FMN"/>
    <property type="match status" value="1"/>
</dbReference>
<dbReference type="PANTHER" id="PTHR10578">
    <property type="entry name" value="S -2-HYDROXY-ACID OXIDASE-RELATED"/>
    <property type="match status" value="1"/>
</dbReference>
<dbReference type="PIRSF" id="PIRSF000138">
    <property type="entry name" value="Al-hdrx_acd_dh"/>
    <property type="match status" value="1"/>
</dbReference>
<feature type="active site" description="Proton acceptor" evidence="7">
    <location>
        <position position="255"/>
    </location>
</feature>
<evidence type="ECO:0000313" key="11">
    <source>
        <dbReference type="RefSeq" id="XP_023171711.2"/>
    </source>
</evidence>
<dbReference type="KEGG" id="dhe:111600028"/>
<keyword evidence="3" id="KW-0560">Oxidoreductase</keyword>
<dbReference type="InterPro" id="IPR037396">
    <property type="entry name" value="FMN_HAD"/>
</dbReference>
<dbReference type="FunFam" id="3.20.20.70:FF:000056">
    <property type="entry name" value="hydroxyacid oxidase 2"/>
    <property type="match status" value="1"/>
</dbReference>
<dbReference type="EC" id="1.1.3.15" evidence="2"/>
<keyword evidence="10" id="KW-1185">Reference proteome</keyword>
<comment type="catalytic activity">
    <reaction evidence="5">
        <text>a (2S)-2-hydroxycarboxylate + O2 = a 2-oxocarboxylate + H2O2</text>
        <dbReference type="Rhea" id="RHEA:16789"/>
        <dbReference type="ChEBI" id="CHEBI:15379"/>
        <dbReference type="ChEBI" id="CHEBI:16240"/>
        <dbReference type="ChEBI" id="CHEBI:35179"/>
        <dbReference type="ChEBI" id="CHEBI:58123"/>
        <dbReference type="EC" id="1.1.3.15"/>
    </reaction>
    <physiologicalReaction direction="left-to-right" evidence="5">
        <dbReference type="Rhea" id="RHEA:16790"/>
    </physiologicalReaction>
</comment>
<accession>A0A6J1M0K0</accession>
<dbReference type="OMA" id="WFQLYWL"/>
<feature type="binding site" evidence="8">
    <location>
        <position position="231"/>
    </location>
    <ligand>
        <name>FMN</name>
        <dbReference type="ChEBI" id="CHEBI:58210"/>
    </ligand>
</feature>
<dbReference type="GO" id="GO:0010181">
    <property type="term" value="F:FMN binding"/>
    <property type="evidence" value="ECO:0007669"/>
    <property type="project" value="InterPro"/>
</dbReference>
<evidence type="ECO:0000256" key="1">
    <source>
        <dbReference type="ARBA" id="ARBA00001917"/>
    </source>
</evidence>
<feature type="binding site" evidence="8">
    <location>
        <begin position="309"/>
        <end position="310"/>
    </location>
    <ligand>
        <name>FMN</name>
        <dbReference type="ChEBI" id="CHEBI:58210"/>
    </ligand>
</feature>
<dbReference type="AlphaFoldDB" id="A0A6J1M0K0"/>
<dbReference type="SUPFAM" id="SSF51395">
    <property type="entry name" value="FMN-linked oxidoreductases"/>
    <property type="match status" value="1"/>
</dbReference>
<protein>
    <recommendedName>
        <fullName evidence="2">(S)-2-hydroxy-acid oxidase</fullName>
        <ecNumber evidence="2">1.1.3.15</ecNumber>
    </recommendedName>
</protein>
<dbReference type="GO" id="GO:0005782">
    <property type="term" value="C:peroxisomal matrix"/>
    <property type="evidence" value="ECO:0007669"/>
    <property type="project" value="TreeGrafter"/>
</dbReference>
<dbReference type="PROSITE" id="PS00557">
    <property type="entry name" value="FMN_HYDROXY_ACID_DH_1"/>
    <property type="match status" value="1"/>
</dbReference>
<keyword evidence="8" id="KW-0288">FMN</keyword>
<evidence type="ECO:0000313" key="10">
    <source>
        <dbReference type="Proteomes" id="UP000504633"/>
    </source>
</evidence>
<evidence type="ECO:0000256" key="3">
    <source>
        <dbReference type="ARBA" id="ARBA00023002"/>
    </source>
</evidence>
<dbReference type="InterPro" id="IPR008259">
    <property type="entry name" value="FMN_hydac_DH_AS"/>
</dbReference>
<feature type="binding site" evidence="8">
    <location>
        <position position="106"/>
    </location>
    <ligand>
        <name>FMN</name>
        <dbReference type="ChEBI" id="CHEBI:58210"/>
    </ligand>
</feature>
<dbReference type="Pfam" id="PF01070">
    <property type="entry name" value="FMN_dh"/>
    <property type="match status" value="1"/>
</dbReference>
<dbReference type="PANTHER" id="PTHR10578:SF149">
    <property type="entry name" value="2-HYDROXYACID OXIDASE 2"/>
    <property type="match status" value="1"/>
</dbReference>
<dbReference type="Gene3D" id="3.20.20.70">
    <property type="entry name" value="Aldolase class I"/>
    <property type="match status" value="1"/>
</dbReference>
<keyword evidence="8" id="KW-0285">Flavoprotein</keyword>
<evidence type="ECO:0000256" key="8">
    <source>
        <dbReference type="PIRSR" id="PIRSR000138-2"/>
    </source>
</evidence>
<evidence type="ECO:0000256" key="5">
    <source>
        <dbReference type="ARBA" id="ARBA00029325"/>
    </source>
</evidence>
<dbReference type="OrthoDB" id="25826at2759"/>
<evidence type="ECO:0000259" key="9">
    <source>
        <dbReference type="PROSITE" id="PS51349"/>
    </source>
</evidence>
<feature type="binding site" evidence="8">
    <location>
        <begin position="77"/>
        <end position="79"/>
    </location>
    <ligand>
        <name>FMN</name>
        <dbReference type="ChEBI" id="CHEBI:58210"/>
    </ligand>
</feature>
<comment type="similarity">
    <text evidence="4">Belongs to the FMN-dependent alpha-hydroxy acid dehydrogenase family.</text>
</comment>
<dbReference type="GO" id="GO:0003973">
    <property type="term" value="F:(S)-2-hydroxy-acid oxidase activity"/>
    <property type="evidence" value="ECO:0007669"/>
    <property type="project" value="UniProtKB-EC"/>
</dbReference>
<feature type="binding site" evidence="8">
    <location>
        <position position="165"/>
    </location>
    <ligand>
        <name>glyoxylate</name>
        <dbReference type="ChEBI" id="CHEBI:36655"/>
    </ligand>
</feature>
<feature type="binding site" evidence="8">
    <location>
        <position position="24"/>
    </location>
    <ligand>
        <name>glyoxylate</name>
        <dbReference type="ChEBI" id="CHEBI:36655"/>
    </ligand>
</feature>
<dbReference type="GeneID" id="111600028"/>
<feature type="binding site" evidence="8">
    <location>
        <position position="258"/>
    </location>
    <ligand>
        <name>FMN</name>
        <dbReference type="ChEBI" id="CHEBI:58210"/>
    </ligand>
</feature>
<dbReference type="PROSITE" id="PS51349">
    <property type="entry name" value="FMN_HYDROXY_ACID_DH_2"/>
    <property type="match status" value="1"/>
</dbReference>
<evidence type="ECO:0000256" key="7">
    <source>
        <dbReference type="PIRSR" id="PIRSR000138-1"/>
    </source>
</evidence>
<evidence type="ECO:0000256" key="2">
    <source>
        <dbReference type="ARBA" id="ARBA00013087"/>
    </source>
</evidence>
<dbReference type="InterPro" id="IPR013785">
    <property type="entry name" value="Aldolase_TIM"/>
</dbReference>
<name>A0A6J1M0K0_DROHY</name>
<comment type="catalytic activity">
    <reaction evidence="6">
        <text>2-hydroxyoctanoate + O2 = 2-oxooctanoate + H2O2</text>
        <dbReference type="Rhea" id="RHEA:67940"/>
        <dbReference type="ChEBI" id="CHEBI:15379"/>
        <dbReference type="ChEBI" id="CHEBI:16240"/>
        <dbReference type="ChEBI" id="CHEBI:133514"/>
        <dbReference type="ChEBI" id="CHEBI:176689"/>
    </reaction>
    <physiologicalReaction direction="left-to-right" evidence="6">
        <dbReference type="Rhea" id="RHEA:67941"/>
    </physiologicalReaction>
</comment>
<dbReference type="GO" id="GO:0001561">
    <property type="term" value="P:fatty acid alpha-oxidation"/>
    <property type="evidence" value="ECO:0007669"/>
    <property type="project" value="TreeGrafter"/>
</dbReference>
<sequence length="365" mass="39908">MSFISVADFEKQAIVKLELNALDYYKSGAGEELTLGYNREAFKRLRLRPRCLRNIAELNTSCSIWGQHLKWPLGIAPVAMQKMAHLDGEKGSARAAGKAGCVFILSTLSTTSLEDLAAAAPDTCKWFQLYIYKDRALTESLVRRAEQADFKALVVTVDAPVFAQRRADVRNKFSLPAHLSLANFQGAQCNVVSAAGDSGLSEYVASQFDSTVTWQDIKWLKQLTQLPIVVKGILTAEDAELAREFGCAGVIVSNHGGRQLDSTPATIEALPEIVRAVGPDLVVMLDGGITEGNDIFKALALGAQMVFIGRPVIWALACDGQRGVEHLLKLLRNDFDITMALTGCRSLAHIQTSMVVPESTYWTFK</sequence>
<proteinExistence type="inferred from homology"/>
<feature type="binding site" evidence="8">
    <location>
        <position position="156"/>
    </location>
    <ligand>
        <name>FMN</name>
        <dbReference type="ChEBI" id="CHEBI:58210"/>
    </ligand>
</feature>
<organism evidence="10 11">
    <name type="scientific">Drosophila hydei</name>
    <name type="common">Fruit fly</name>
    <dbReference type="NCBI Taxonomy" id="7224"/>
    <lineage>
        <taxon>Eukaryota</taxon>
        <taxon>Metazoa</taxon>
        <taxon>Ecdysozoa</taxon>
        <taxon>Arthropoda</taxon>
        <taxon>Hexapoda</taxon>
        <taxon>Insecta</taxon>
        <taxon>Pterygota</taxon>
        <taxon>Neoptera</taxon>
        <taxon>Endopterygota</taxon>
        <taxon>Diptera</taxon>
        <taxon>Brachycera</taxon>
        <taxon>Muscomorpha</taxon>
        <taxon>Ephydroidea</taxon>
        <taxon>Drosophilidae</taxon>
        <taxon>Drosophila</taxon>
    </lineage>
</organism>
<feature type="binding site" evidence="8">
    <location>
        <position position="253"/>
    </location>
    <ligand>
        <name>FMN</name>
        <dbReference type="ChEBI" id="CHEBI:58210"/>
    </ligand>
</feature>